<dbReference type="InterPro" id="IPR016162">
    <property type="entry name" value="Ald_DH_N"/>
</dbReference>
<reference evidence="5" key="1">
    <citation type="submission" date="2016-06" db="EMBL/GenBank/DDBJ databases">
        <authorList>
            <person name="Rodrigo-Torres L."/>
            <person name="Arahal D.R."/>
        </authorList>
    </citation>
    <scope>NUCLEOTIDE SEQUENCE [LARGE SCALE GENOMIC DNA]</scope>
    <source>
        <strain evidence="5">CECT 7224</strain>
    </source>
</reference>
<dbReference type="Gene3D" id="3.40.605.10">
    <property type="entry name" value="Aldehyde Dehydrogenase, Chain A, domain 1"/>
    <property type="match status" value="1"/>
</dbReference>
<dbReference type="Gene3D" id="3.40.309.10">
    <property type="entry name" value="Aldehyde Dehydrogenase, Chain A, domain 2"/>
    <property type="match status" value="1"/>
</dbReference>
<dbReference type="InterPro" id="IPR012408">
    <property type="entry name" value="Acetald_propionald_DH-rel"/>
</dbReference>
<evidence type="ECO:0000313" key="4">
    <source>
        <dbReference type="EMBL" id="SBT13499.1"/>
    </source>
</evidence>
<feature type="domain" description="Aldehyde dehydrogenase" evidence="3">
    <location>
        <begin position="100"/>
        <end position="488"/>
    </location>
</feature>
<dbReference type="AlphaFoldDB" id="A0A1C3JEE5"/>
<dbReference type="RefSeq" id="WP_065676505.1">
    <property type="nucleotide sequence ID" value="NZ_AP025463.1"/>
</dbReference>
<accession>A0A1C3JEE5</accession>
<gene>
    <name evidence="4" type="primary">adhE_2</name>
    <name evidence="4" type="ORF">VCE7224_02248</name>
</gene>
<keyword evidence="5" id="KW-1185">Reference proteome</keyword>
<dbReference type="Proteomes" id="UP000092819">
    <property type="component" value="Unassembled WGS sequence"/>
</dbReference>
<sequence>MNEQDIAQAVEKVLSKYTNATASNAKQVASISGENLESIVSQALTANSVKQQAPKFESALSSNVESIVSQILTEKQVQPQSVPSQNVAQGSTQYLGCFASMEEAISATSQAQVQYRHCTMGDRASFVQGIRDVFTQEDVLEKISRMTVEETGMGNFEDKLTKNRIAAVKTPGTEDLATSALSGDSGLSLTEFSAYGVIGSITPTTNPTETIINNSIGMLAAGNTVVFSPHPRSRNVSLVTVDMINKKLAELGAPANLVVTVLEPSIDNTNVMMNDPRVNMLVATGGPSIVKTVMSTGKKAIGAGAGNPPAVVDETANIEKAAKDIINGCAFDNNLPCIAEKEVIVVNEVADYLIHCMKKSGAYLLCDRQKIQQLQSLVLNEKGTGPNTDFVGKGARHILKKLDIQVGDDVKVILLETERNHPFVVHELMMPILPVVRVENVDEAIDLAIKVEHGNRHTAIMHSTNVEKLTKMARLIQTTIFVKNGPSYSGIGVGGEGHTTFTIAGPTGEGITSARSFARYRRCVMVEALNIR</sequence>
<organism evidence="4 5">
    <name type="scientific">Vibrio celticus</name>
    <dbReference type="NCBI Taxonomy" id="446372"/>
    <lineage>
        <taxon>Bacteria</taxon>
        <taxon>Pseudomonadati</taxon>
        <taxon>Pseudomonadota</taxon>
        <taxon>Gammaproteobacteria</taxon>
        <taxon>Vibrionales</taxon>
        <taxon>Vibrionaceae</taxon>
        <taxon>Vibrio</taxon>
    </lineage>
</organism>
<dbReference type="CDD" id="cd07121">
    <property type="entry name" value="ALDH_EutE"/>
    <property type="match status" value="1"/>
</dbReference>
<dbReference type="SUPFAM" id="SSF53720">
    <property type="entry name" value="ALDH-like"/>
    <property type="match status" value="1"/>
</dbReference>
<evidence type="ECO:0000259" key="3">
    <source>
        <dbReference type="Pfam" id="PF00171"/>
    </source>
</evidence>
<dbReference type="InterPro" id="IPR016163">
    <property type="entry name" value="Ald_DH_C"/>
</dbReference>
<keyword evidence="2" id="KW-0520">NAD</keyword>
<dbReference type="NCBIfam" id="NF011927">
    <property type="entry name" value="PRK15398.1"/>
    <property type="match status" value="1"/>
</dbReference>
<dbReference type="InterPro" id="IPR015590">
    <property type="entry name" value="Aldehyde_DH_dom"/>
</dbReference>
<evidence type="ECO:0000256" key="2">
    <source>
        <dbReference type="ARBA" id="ARBA00023027"/>
    </source>
</evidence>
<proteinExistence type="predicted"/>
<dbReference type="InterPro" id="IPR016161">
    <property type="entry name" value="Ald_DH/histidinol_DH"/>
</dbReference>
<keyword evidence="1" id="KW-0560">Oxidoreductase</keyword>
<dbReference type="EMBL" id="FLQZ01000043">
    <property type="protein sequence ID" value="SBT13499.1"/>
    <property type="molecule type" value="Genomic_DNA"/>
</dbReference>
<name>A0A1C3JEE5_9VIBR</name>
<dbReference type="Pfam" id="PF00171">
    <property type="entry name" value="Aldedh"/>
    <property type="match status" value="1"/>
</dbReference>
<evidence type="ECO:0000313" key="5">
    <source>
        <dbReference type="Proteomes" id="UP000092819"/>
    </source>
</evidence>
<dbReference type="GO" id="GO:0008774">
    <property type="term" value="F:acetaldehyde dehydrogenase (acetylating) activity"/>
    <property type="evidence" value="ECO:0007669"/>
    <property type="project" value="InterPro"/>
</dbReference>
<dbReference type="PANTHER" id="PTHR11699">
    <property type="entry name" value="ALDEHYDE DEHYDROGENASE-RELATED"/>
    <property type="match status" value="1"/>
</dbReference>
<evidence type="ECO:0000256" key="1">
    <source>
        <dbReference type="ARBA" id="ARBA00023002"/>
    </source>
</evidence>
<protein>
    <submittedName>
        <fullName evidence="4">Aldehyde-alcohol dehydrogenase</fullName>
    </submittedName>
</protein>